<dbReference type="RefSeq" id="WP_118163562.1">
    <property type="nucleotide sequence ID" value="NZ_DBFBRJ010000037.1"/>
</dbReference>
<dbReference type="InterPro" id="IPR028098">
    <property type="entry name" value="Glyco_trans_4-like_N"/>
</dbReference>
<sequence length="400" mass="45587">MKVLQINVVANSGSTGKISEKIGSLAIDKGWVSYIAYGRWYNPSRSTLIKIGNKFDILCHGFKSILCDKHGYGSHKATKKLISTIIKIQPDIIHLHNIHGYYLNFELLFKFLSTYGKPIIWTLHDCWSYTGHCVHYTAINCQKWKVQCDHCPHLLSYPIAITDNSNNNYQKKKTCFTNLKNLYIITVSEWLKKEVEQSFLKNYPILKINNGVDTKLFKPTSSNIREKLGITDKFIILSVATNWIKGKGLKDFINLAQRLNDTYRIILVGINKIQKVSLPPNIIGISKTENVHELIQLYSAADLYISFSIEETFGLTIIESMACGTPALVYDSTACRELINEKVGKVIKVKDLNSAIDFISKVKSLGKDFFSEACRNHILQHYTEEKTISNYISLYNQLLK</sequence>
<evidence type="ECO:0000313" key="7">
    <source>
        <dbReference type="Proteomes" id="UP000284361"/>
    </source>
</evidence>
<dbReference type="AlphaFoldDB" id="A0A414G0V7"/>
<dbReference type="Gene3D" id="3.40.50.2000">
    <property type="entry name" value="Glycogen Phosphorylase B"/>
    <property type="match status" value="2"/>
</dbReference>
<reference evidence="6 7" key="1">
    <citation type="submission" date="2018-08" db="EMBL/GenBank/DDBJ databases">
        <title>A genome reference for cultivated species of the human gut microbiota.</title>
        <authorList>
            <person name="Zou Y."/>
            <person name="Xue W."/>
            <person name="Luo G."/>
        </authorList>
    </citation>
    <scope>NUCLEOTIDE SEQUENCE [LARGE SCALE GENOMIC DNA]</scope>
    <source>
        <strain evidence="5 6">AM23-23</strain>
        <strain evidence="4 7">AM31-10</strain>
    </source>
</reference>
<gene>
    <name evidence="5" type="ORF">DW653_06855</name>
    <name evidence="4" type="ORF">DW789_03465</name>
</gene>
<evidence type="ECO:0000313" key="5">
    <source>
        <dbReference type="EMBL" id="RHF91386.1"/>
    </source>
</evidence>
<dbReference type="InterPro" id="IPR001296">
    <property type="entry name" value="Glyco_trans_1"/>
</dbReference>
<dbReference type="Pfam" id="PF00534">
    <property type="entry name" value="Glycos_transf_1"/>
    <property type="match status" value="1"/>
</dbReference>
<proteinExistence type="predicted"/>
<evidence type="ECO:0000259" key="3">
    <source>
        <dbReference type="Pfam" id="PF13439"/>
    </source>
</evidence>
<dbReference type="SUPFAM" id="SSF53756">
    <property type="entry name" value="UDP-Glycosyltransferase/glycogen phosphorylase"/>
    <property type="match status" value="1"/>
</dbReference>
<dbReference type="GO" id="GO:0016757">
    <property type="term" value="F:glycosyltransferase activity"/>
    <property type="evidence" value="ECO:0007669"/>
    <property type="project" value="InterPro"/>
</dbReference>
<evidence type="ECO:0000313" key="4">
    <source>
        <dbReference type="EMBL" id="RHD57773.1"/>
    </source>
</evidence>
<protein>
    <submittedName>
        <fullName evidence="4">Glycosyltransferase</fullName>
    </submittedName>
</protein>
<keyword evidence="1 4" id="KW-0808">Transferase</keyword>
<dbReference type="PANTHER" id="PTHR46401">
    <property type="entry name" value="GLYCOSYLTRANSFERASE WBBK-RELATED"/>
    <property type="match status" value="1"/>
</dbReference>
<evidence type="ECO:0000313" key="6">
    <source>
        <dbReference type="Proteomes" id="UP000283485"/>
    </source>
</evidence>
<organism evidence="4 7">
    <name type="scientific">Phocaeicola plebeius</name>
    <dbReference type="NCBI Taxonomy" id="310297"/>
    <lineage>
        <taxon>Bacteria</taxon>
        <taxon>Pseudomonadati</taxon>
        <taxon>Bacteroidota</taxon>
        <taxon>Bacteroidia</taxon>
        <taxon>Bacteroidales</taxon>
        <taxon>Bacteroidaceae</taxon>
        <taxon>Phocaeicola</taxon>
    </lineage>
</organism>
<dbReference type="Proteomes" id="UP000284361">
    <property type="component" value="Unassembled WGS sequence"/>
</dbReference>
<feature type="domain" description="Glycosyltransferase subfamily 4-like N-terminal" evidence="3">
    <location>
        <begin position="68"/>
        <end position="215"/>
    </location>
</feature>
<evidence type="ECO:0000259" key="2">
    <source>
        <dbReference type="Pfam" id="PF00534"/>
    </source>
</evidence>
<evidence type="ECO:0000256" key="1">
    <source>
        <dbReference type="ARBA" id="ARBA00022679"/>
    </source>
</evidence>
<name>A0A414G0V7_9BACT</name>
<dbReference type="EMBL" id="QSJG01000004">
    <property type="protein sequence ID" value="RHD57773.1"/>
    <property type="molecule type" value="Genomic_DNA"/>
</dbReference>
<dbReference type="EMBL" id="QRHQ01000010">
    <property type="protein sequence ID" value="RHF91386.1"/>
    <property type="molecule type" value="Genomic_DNA"/>
</dbReference>
<comment type="caution">
    <text evidence="4">The sequence shown here is derived from an EMBL/GenBank/DDBJ whole genome shotgun (WGS) entry which is preliminary data.</text>
</comment>
<feature type="domain" description="Glycosyl transferase family 1" evidence="2">
    <location>
        <begin position="223"/>
        <end position="363"/>
    </location>
</feature>
<dbReference type="PANTHER" id="PTHR46401:SF2">
    <property type="entry name" value="GLYCOSYLTRANSFERASE WBBK-RELATED"/>
    <property type="match status" value="1"/>
</dbReference>
<accession>A0A414G0V7</accession>
<dbReference type="Proteomes" id="UP000283485">
    <property type="component" value="Unassembled WGS sequence"/>
</dbReference>
<dbReference type="Pfam" id="PF13439">
    <property type="entry name" value="Glyco_transf_4"/>
    <property type="match status" value="1"/>
</dbReference>